<dbReference type="EMBL" id="LNIX01000004">
    <property type="protein sequence ID" value="OXA56227.1"/>
    <property type="molecule type" value="Genomic_DNA"/>
</dbReference>
<dbReference type="InterPro" id="IPR036443">
    <property type="entry name" value="Znf_RanBP2_sf"/>
</dbReference>
<feature type="compositionally biased region" description="Polar residues" evidence="4">
    <location>
        <begin position="496"/>
        <end position="512"/>
    </location>
</feature>
<feature type="region of interest" description="Disordered" evidence="4">
    <location>
        <begin position="493"/>
        <end position="525"/>
    </location>
</feature>
<feature type="region of interest" description="Disordered" evidence="4">
    <location>
        <begin position="709"/>
        <end position="731"/>
    </location>
</feature>
<keyword evidence="3" id="KW-0862">Zinc</keyword>
<dbReference type="PROSITE" id="PS01358">
    <property type="entry name" value="ZF_RANBP2_1"/>
    <property type="match status" value="1"/>
</dbReference>
<evidence type="ECO:0000256" key="2">
    <source>
        <dbReference type="ARBA" id="ARBA00022771"/>
    </source>
</evidence>
<feature type="compositionally biased region" description="Polar residues" evidence="4">
    <location>
        <begin position="412"/>
        <end position="421"/>
    </location>
</feature>
<accession>A0A226EGF5</accession>
<sequence>MSSSYRTNFGPDSVQELTDNINLTHEDFLREDDLQKKADALRYMQSYAMQFLYLVPHEKKFIFPETERVLHQSAMNINDFDPREASVAFEFLGKYAQNILDQPWRKDFHTIKLTSGFYVHNINAQLSNAHEILVAMGYVHVDEVTLKVVPKLDEKKIKNASRDMIVASQECLILSQIWQRVADQEPDYPLTTGEVFEFRRKYLGDTDTICKTMLMDIRRRNFEHKMHRSSGKNFVPVDKLIDYEERMDIDGGSGVDEGDLVEKVMHNTRLLHLQKREEHIYDPVYPGDRVVNMANGSSSSSTMPSYNRNFPLFPHRGTSAFVPLIPDISSSNNKPHPSRESLNSPLIPQTVANFVSKSSSRRYEPSRNGSSQALQFSKISAEDMASWVDNRDRHVQQQGERRKSEIGGAGASANTTLNYSEWLSGGGQSSSSSDQQPAPHRRRYSERPALSVDPSSSSNLQYLAQGGGDSRSRKPIMPDDVYRDDYFPRVIKPTPIHSSYQAPRQSTTNSNHCYPLSSPHEESGGEELLNEALAYQSKVNGSSGARAGIRTNLNHHHSSEISSAATSRMIKSDWETDTRSISSGYSRYSDNENNKRSPSSPEVTGADWGEDTTGRRELPHMSQAARNKAISGSSSSSSSSGRIPVESREPSAPPAPPTYQAHSHPRSPVVNAPTTTTTGINTLTDDTFQAAYYQKILETQQAANRHLLDRGEPSTKVSSSTMTTPPPPPDVDPNLNSIIPPPGVKPSPPEKQILIPWDCRFCTFRNKRADRICEVCSKSRDFVDEDEEEEKSAPPPDVPKLYSQQVVTTPVEGDMIQCPQCTLLNPRIKFECEACSYRLRNLNNASPKTYV</sequence>
<dbReference type="SMART" id="SM00547">
    <property type="entry name" value="ZnF_RBZ"/>
    <property type="match status" value="2"/>
</dbReference>
<dbReference type="OrthoDB" id="9837000at2759"/>
<keyword evidence="2" id="KW-0863">Zinc-finger</keyword>
<evidence type="ECO:0000313" key="7">
    <source>
        <dbReference type="Proteomes" id="UP000198287"/>
    </source>
</evidence>
<dbReference type="GO" id="GO:0008270">
    <property type="term" value="F:zinc ion binding"/>
    <property type="evidence" value="ECO:0007669"/>
    <property type="project" value="UniProtKB-KW"/>
</dbReference>
<dbReference type="PANTHER" id="PTHR15326">
    <property type="entry name" value="SPERMATOGENESIS-ASSOCIATED PROTEIN 2/TAMOZHENNIC"/>
    <property type="match status" value="1"/>
</dbReference>
<comment type="caution">
    <text evidence="6">The sequence shown here is derived from an EMBL/GenBank/DDBJ whole genome shotgun (WGS) entry which is preliminary data.</text>
</comment>
<protein>
    <submittedName>
        <fullName evidence="6">Protein tamozhennic</fullName>
    </submittedName>
</protein>
<keyword evidence="1" id="KW-0479">Metal-binding</keyword>
<evidence type="ECO:0000256" key="4">
    <source>
        <dbReference type="SAM" id="MobiDB-lite"/>
    </source>
</evidence>
<dbReference type="AlphaFoldDB" id="A0A226EGF5"/>
<feature type="region of interest" description="Disordered" evidence="4">
    <location>
        <begin position="575"/>
        <end position="679"/>
    </location>
</feature>
<dbReference type="SUPFAM" id="SSF143503">
    <property type="entry name" value="PUG domain-like"/>
    <property type="match status" value="1"/>
</dbReference>
<dbReference type="CDD" id="cd09212">
    <property type="entry name" value="PUB"/>
    <property type="match status" value="1"/>
</dbReference>
<organism evidence="6 7">
    <name type="scientific">Folsomia candida</name>
    <name type="common">Springtail</name>
    <dbReference type="NCBI Taxonomy" id="158441"/>
    <lineage>
        <taxon>Eukaryota</taxon>
        <taxon>Metazoa</taxon>
        <taxon>Ecdysozoa</taxon>
        <taxon>Arthropoda</taxon>
        <taxon>Hexapoda</taxon>
        <taxon>Collembola</taxon>
        <taxon>Entomobryomorpha</taxon>
        <taxon>Isotomoidea</taxon>
        <taxon>Isotomidae</taxon>
        <taxon>Proisotominae</taxon>
        <taxon>Folsomia</taxon>
    </lineage>
</organism>
<dbReference type="OMA" id="THDALWK"/>
<feature type="compositionally biased region" description="Low complexity" evidence="4">
    <location>
        <begin position="631"/>
        <end position="641"/>
    </location>
</feature>
<feature type="region of interest" description="Disordered" evidence="4">
    <location>
        <begin position="324"/>
        <end position="349"/>
    </location>
</feature>
<feature type="compositionally biased region" description="Polar residues" evidence="4">
    <location>
        <begin position="453"/>
        <end position="462"/>
    </location>
</feature>
<dbReference type="InterPro" id="IPR036339">
    <property type="entry name" value="PUB-like_dom_sf"/>
</dbReference>
<feature type="compositionally biased region" description="Basic and acidic residues" evidence="4">
    <location>
        <begin position="392"/>
        <end position="405"/>
    </location>
</feature>
<feature type="domain" description="RanBP2-type" evidence="5">
    <location>
        <begin position="757"/>
        <end position="776"/>
    </location>
</feature>
<reference evidence="6 7" key="1">
    <citation type="submission" date="2015-12" db="EMBL/GenBank/DDBJ databases">
        <title>The genome of Folsomia candida.</title>
        <authorList>
            <person name="Faddeeva A."/>
            <person name="Derks M.F."/>
            <person name="Anvar Y."/>
            <person name="Smit S."/>
            <person name="Van Straalen N."/>
            <person name="Roelofs D."/>
        </authorList>
    </citation>
    <scope>NUCLEOTIDE SEQUENCE [LARGE SCALE GENOMIC DNA]</scope>
    <source>
        <strain evidence="6 7">VU population</strain>
        <tissue evidence="6">Whole body</tissue>
    </source>
</reference>
<feature type="compositionally biased region" description="Low complexity" evidence="4">
    <location>
        <begin position="714"/>
        <end position="723"/>
    </location>
</feature>
<feature type="compositionally biased region" description="Polar residues" evidence="4">
    <location>
        <begin position="328"/>
        <end position="349"/>
    </location>
</feature>
<evidence type="ECO:0000313" key="6">
    <source>
        <dbReference type="EMBL" id="OXA56227.1"/>
    </source>
</evidence>
<gene>
    <name evidence="6" type="ORF">Fcan01_08940</name>
</gene>
<dbReference type="SUPFAM" id="SSF90209">
    <property type="entry name" value="Ran binding protein zinc finger-like"/>
    <property type="match status" value="1"/>
</dbReference>
<evidence type="ECO:0000256" key="3">
    <source>
        <dbReference type="ARBA" id="ARBA00022833"/>
    </source>
</evidence>
<dbReference type="Pfam" id="PF21388">
    <property type="entry name" value="SPATA2_PUB-like"/>
    <property type="match status" value="1"/>
</dbReference>
<name>A0A226EGF5_FOLCA</name>
<dbReference type="GO" id="GO:0005737">
    <property type="term" value="C:cytoplasm"/>
    <property type="evidence" value="ECO:0007669"/>
    <property type="project" value="TreeGrafter"/>
</dbReference>
<keyword evidence="7" id="KW-1185">Reference proteome</keyword>
<dbReference type="InterPro" id="IPR048839">
    <property type="entry name" value="SPATA2_PUB-like"/>
</dbReference>
<dbReference type="InterPro" id="IPR001876">
    <property type="entry name" value="Znf_RanBP2"/>
</dbReference>
<evidence type="ECO:0000256" key="1">
    <source>
        <dbReference type="ARBA" id="ARBA00022723"/>
    </source>
</evidence>
<feature type="region of interest" description="Disordered" evidence="4">
    <location>
        <begin position="392"/>
        <end position="480"/>
    </location>
</feature>
<dbReference type="STRING" id="158441.A0A226EGF5"/>
<dbReference type="Proteomes" id="UP000198287">
    <property type="component" value="Unassembled WGS sequence"/>
</dbReference>
<feature type="compositionally biased region" description="Polar residues" evidence="4">
    <location>
        <begin position="579"/>
        <end position="588"/>
    </location>
</feature>
<proteinExistence type="predicted"/>
<dbReference type="Gene3D" id="1.20.58.2190">
    <property type="match status" value="1"/>
</dbReference>
<feature type="compositionally biased region" description="Basic and acidic residues" evidence="4">
    <location>
        <begin position="470"/>
        <end position="480"/>
    </location>
</feature>
<evidence type="ECO:0000259" key="5">
    <source>
        <dbReference type="PROSITE" id="PS01358"/>
    </source>
</evidence>
<dbReference type="PANTHER" id="PTHR15326:SF2">
    <property type="entry name" value="PROTEIN TAMOZHENNIC"/>
    <property type="match status" value="1"/>
</dbReference>